<dbReference type="PROSITE" id="PS00141">
    <property type="entry name" value="ASP_PROTEASE"/>
    <property type="match status" value="1"/>
</dbReference>
<keyword evidence="11" id="KW-0862">Zinc</keyword>
<dbReference type="Pfam" id="PF00078">
    <property type="entry name" value="RVT_1"/>
    <property type="match status" value="1"/>
</dbReference>
<dbReference type="InterPro" id="IPR036397">
    <property type="entry name" value="RNaseH_sf"/>
</dbReference>
<dbReference type="PANTHER" id="PTHR37984:SF11">
    <property type="entry name" value="INTEGRASE CATALYTIC DOMAIN-CONTAINING PROTEIN"/>
    <property type="match status" value="1"/>
</dbReference>
<dbReference type="InterPro" id="IPR000477">
    <property type="entry name" value="RT_dom"/>
</dbReference>
<dbReference type="InterPro" id="IPR041373">
    <property type="entry name" value="RT_RNaseH"/>
</dbReference>
<dbReference type="FunFam" id="3.30.420.10:FF:000063">
    <property type="entry name" value="Retrovirus-related Pol polyprotein from transposon 297-like Protein"/>
    <property type="match status" value="1"/>
</dbReference>
<evidence type="ECO:0000256" key="8">
    <source>
        <dbReference type="ARBA" id="ARBA00022801"/>
    </source>
</evidence>
<evidence type="ECO:0000256" key="3">
    <source>
        <dbReference type="ARBA" id="ARBA00012493"/>
    </source>
</evidence>
<dbReference type="Gene3D" id="3.10.10.10">
    <property type="entry name" value="HIV Type 1 Reverse Transcriptase, subunit A, domain 1"/>
    <property type="match status" value="1"/>
</dbReference>
<evidence type="ECO:0000256" key="10">
    <source>
        <dbReference type="ARBA" id="ARBA00039658"/>
    </source>
</evidence>
<dbReference type="GO" id="GO:0006508">
    <property type="term" value="P:proteolysis"/>
    <property type="evidence" value="ECO:0007669"/>
    <property type="project" value="InterPro"/>
</dbReference>
<evidence type="ECO:0000256" key="7">
    <source>
        <dbReference type="ARBA" id="ARBA00022759"/>
    </source>
</evidence>
<keyword evidence="9" id="KW-0695">RNA-directed DNA polymerase</keyword>
<keyword evidence="8" id="KW-0378">Hydrolase</keyword>
<keyword evidence="6" id="KW-0540">Nuclease</keyword>
<evidence type="ECO:0000313" key="17">
    <source>
        <dbReference type="Proteomes" id="UP001460270"/>
    </source>
</evidence>
<dbReference type="Pfam" id="PF17917">
    <property type="entry name" value="RT_RNaseH"/>
    <property type="match status" value="1"/>
</dbReference>
<feature type="region of interest" description="Disordered" evidence="12">
    <location>
        <begin position="207"/>
        <end position="227"/>
    </location>
</feature>
<dbReference type="PROSITE" id="PS50994">
    <property type="entry name" value="INTEGRASE"/>
    <property type="match status" value="1"/>
</dbReference>
<dbReference type="Gene3D" id="3.30.70.270">
    <property type="match status" value="2"/>
</dbReference>
<feature type="compositionally biased region" description="Basic and acidic residues" evidence="12">
    <location>
        <begin position="1139"/>
        <end position="1162"/>
    </location>
</feature>
<dbReference type="EMBL" id="JBBPFD010000015">
    <property type="protein sequence ID" value="KAK7895602.1"/>
    <property type="molecule type" value="Genomic_DNA"/>
</dbReference>
<dbReference type="AlphaFoldDB" id="A0AAW0NE53"/>
<dbReference type="PANTHER" id="PTHR37984">
    <property type="entry name" value="PROTEIN CBG26694"/>
    <property type="match status" value="1"/>
</dbReference>
<sequence>MNITGDARLKALLLHVAGEKVHDIYDTLSAEGDKYADTKQKLSAYFTPKKNVQYQVYLFRKAVQEPGENLDTYHTRLRILAKNCEFTDTTAEIKTQIIQSCSSSRLRRKALREPDLTLEDILNHGRACELSEMQATGMETGSVATVNKLFHKTGHKNPSRGNWQPRKQPTNRCRNCGGNYPHDGDCPAKNKECKACGKLNHFARQCRSKPKETEYKHHTNKKRTQTPKSVYQITDSATGEKTGHTSSSDEAYVYVVKTDNTTKLPQTNVTMMGVQTLVLIDSGATANCISETTYNKLLPRPTLNQTDTKIYPYNSTDSLPVCGAFKCSVEKHEKKTMCTVFVIKAVSGQKHRSVADDLVESHPELFKGIGKLKDFQVKLHINTDIKPTCQPHRRVPFHLRQKVEDELRKLQADDIIEEVTGPTPWVSPIVTPPKPKDPDNVRICVDMRQANTAIERERHITPTIDDVIHELNGSTVFSKLDLRAGYHQLELHPDSRYITTFTTHLGLRRYKRLSFGISSAAEVFQNAIHQTLHGLKGVKNLSDDIIVYGTNQTEHDNNLRALFKRLKETGLTLNREKCEFNKTKLEFFGFIFSAGGVSADPKKVAAIQQAPNPKTPADIKSLLGMANYCSRFIKDFSSISEPLRKLTRQDTPWLWGPEQQTALQALKDNLTSETTMSYFYPSRQTELIVDASPVGLGAILCQKDKQRMKHIIAYASRSLSDVERRYSQTEKEALAIVWSCEHFHLYIYGHPFVLVTDHKALEIIWNNPRSKPPARIERWGLRLQPYNFKVEYRKGADNPADFMSRHPLPSHESESTRASKVAEEYVNFFSFHSTPKAMTLQEIKTETLKDPVLQEAINHVTNNTWHQIETSRNAETLKHFKHVRNELTASPASDILLRDTRIVIPTALHEKAIRLAHEGHQGIVKTKALLRTKVWFPDIDRKAEAAVRNCLACQANTPVTQNEPLKMSPLPEAPWHSVSADFYGPLPSGEYLLVITDDYSRYPVVEIVRSTSAVTVIPVMDKVFSMFGIPRVVKTDNGPPFNSDSFTQFAEYLGFHHRKITPLWPQANATAERFMRTLGKALRVAETQGIPWKQQLNIFLREYRSTPHSTTACSPAEVLFQRKMYTKLPSFSVTATKSSDAEVRTKDSNAKSKMKDSADAKRHATPHSLCPGDTVLHRQPKHNKLSSPYNTKPYKVTK</sequence>
<dbReference type="SUPFAM" id="SSF53098">
    <property type="entry name" value="Ribonuclease H-like"/>
    <property type="match status" value="1"/>
</dbReference>
<dbReference type="CDD" id="cd01647">
    <property type="entry name" value="RT_LTR"/>
    <property type="match status" value="1"/>
</dbReference>
<dbReference type="GO" id="GO:0008270">
    <property type="term" value="F:zinc ion binding"/>
    <property type="evidence" value="ECO:0007669"/>
    <property type="project" value="UniProtKB-KW"/>
</dbReference>
<dbReference type="InterPro" id="IPR043502">
    <property type="entry name" value="DNA/RNA_pol_sf"/>
</dbReference>
<dbReference type="InterPro" id="IPR001878">
    <property type="entry name" value="Znf_CCHC"/>
</dbReference>
<dbReference type="InterPro" id="IPR001584">
    <property type="entry name" value="Integrase_cat-core"/>
</dbReference>
<dbReference type="GO" id="GO:0003964">
    <property type="term" value="F:RNA-directed DNA polymerase activity"/>
    <property type="evidence" value="ECO:0007669"/>
    <property type="project" value="UniProtKB-KW"/>
</dbReference>
<dbReference type="InterPro" id="IPR043128">
    <property type="entry name" value="Rev_trsase/Diguanyl_cyclase"/>
</dbReference>
<dbReference type="PROSITE" id="PS50158">
    <property type="entry name" value="ZF_CCHC"/>
    <property type="match status" value="1"/>
</dbReference>
<evidence type="ECO:0000259" key="13">
    <source>
        <dbReference type="PROSITE" id="PS50158"/>
    </source>
</evidence>
<evidence type="ECO:0000256" key="2">
    <source>
        <dbReference type="ARBA" id="ARBA00012180"/>
    </source>
</evidence>
<dbReference type="FunFam" id="3.30.70.270:FF:000026">
    <property type="entry name" value="Transposon Ty3-G Gag-Pol polyprotein"/>
    <property type="match status" value="1"/>
</dbReference>
<evidence type="ECO:0000256" key="11">
    <source>
        <dbReference type="PROSITE-ProRule" id="PRU00047"/>
    </source>
</evidence>
<dbReference type="InterPro" id="IPR021109">
    <property type="entry name" value="Peptidase_aspartic_dom_sf"/>
</dbReference>
<dbReference type="InterPro" id="IPR050951">
    <property type="entry name" value="Retrovirus_Pol_polyprotein"/>
</dbReference>
<accession>A0AAW0NE53</accession>
<dbReference type="FunFam" id="3.10.20.370:FF:000001">
    <property type="entry name" value="Retrovirus-related Pol polyprotein from transposon 17.6-like protein"/>
    <property type="match status" value="1"/>
</dbReference>
<dbReference type="GO" id="GO:0015074">
    <property type="term" value="P:DNA integration"/>
    <property type="evidence" value="ECO:0007669"/>
    <property type="project" value="InterPro"/>
</dbReference>
<dbReference type="EC" id="2.7.7.49" evidence="3"/>
<dbReference type="InterPro" id="IPR041588">
    <property type="entry name" value="Integrase_H2C2"/>
</dbReference>
<dbReference type="EC" id="3.1.26.4" evidence="2"/>
<dbReference type="Pfam" id="PF17921">
    <property type="entry name" value="Integrase_H2C2"/>
    <property type="match status" value="1"/>
</dbReference>
<evidence type="ECO:0000256" key="12">
    <source>
        <dbReference type="SAM" id="MobiDB-lite"/>
    </source>
</evidence>
<comment type="caution">
    <text evidence="16">The sequence shown here is derived from an EMBL/GenBank/DDBJ whole genome shotgun (WGS) entry which is preliminary data.</text>
</comment>
<dbReference type="GO" id="GO:0004190">
    <property type="term" value="F:aspartic-type endopeptidase activity"/>
    <property type="evidence" value="ECO:0007669"/>
    <property type="project" value="InterPro"/>
</dbReference>
<evidence type="ECO:0000313" key="16">
    <source>
        <dbReference type="EMBL" id="KAK7895602.1"/>
    </source>
</evidence>
<evidence type="ECO:0000256" key="9">
    <source>
        <dbReference type="ARBA" id="ARBA00022918"/>
    </source>
</evidence>
<dbReference type="CDD" id="cd00303">
    <property type="entry name" value="retropepsin_like"/>
    <property type="match status" value="1"/>
</dbReference>
<dbReference type="Pfam" id="PF00665">
    <property type="entry name" value="rve"/>
    <property type="match status" value="1"/>
</dbReference>
<feature type="region of interest" description="Disordered" evidence="12">
    <location>
        <begin position="1136"/>
        <end position="1198"/>
    </location>
</feature>
<feature type="domain" description="Reverse transcriptase" evidence="14">
    <location>
        <begin position="413"/>
        <end position="592"/>
    </location>
</feature>
<evidence type="ECO:0000259" key="15">
    <source>
        <dbReference type="PROSITE" id="PS50994"/>
    </source>
</evidence>
<dbReference type="Gene3D" id="1.10.340.70">
    <property type="match status" value="1"/>
</dbReference>
<protein>
    <recommendedName>
        <fullName evidence="10">Gypsy retrotransposon integrase-like protein 1</fullName>
        <ecNumber evidence="3">2.7.7.49</ecNumber>
        <ecNumber evidence="2">3.1.26.4</ecNumber>
    </recommendedName>
</protein>
<evidence type="ECO:0000256" key="6">
    <source>
        <dbReference type="ARBA" id="ARBA00022722"/>
    </source>
</evidence>
<keyword evidence="5" id="KW-0548">Nucleotidyltransferase</keyword>
<keyword evidence="11" id="KW-0479">Metal-binding</keyword>
<dbReference type="GO" id="GO:0003676">
    <property type="term" value="F:nucleic acid binding"/>
    <property type="evidence" value="ECO:0007669"/>
    <property type="project" value="InterPro"/>
</dbReference>
<dbReference type="GO" id="GO:0004523">
    <property type="term" value="F:RNA-DNA hybrid ribonuclease activity"/>
    <property type="evidence" value="ECO:0007669"/>
    <property type="project" value="UniProtKB-EC"/>
</dbReference>
<dbReference type="InterPro" id="IPR012337">
    <property type="entry name" value="RNaseH-like_sf"/>
</dbReference>
<dbReference type="InterPro" id="IPR001969">
    <property type="entry name" value="Aspartic_peptidase_AS"/>
</dbReference>
<feature type="domain" description="Integrase catalytic" evidence="15">
    <location>
        <begin position="970"/>
        <end position="1123"/>
    </location>
</feature>
<reference evidence="17" key="1">
    <citation type="submission" date="2024-04" db="EMBL/GenBank/DDBJ databases">
        <title>Salinicola lusitanus LLJ914,a marine bacterium isolated from the Okinawa Trough.</title>
        <authorList>
            <person name="Li J."/>
        </authorList>
    </citation>
    <scope>NUCLEOTIDE SEQUENCE [LARGE SCALE GENOMIC DNA]</scope>
</reference>
<dbReference type="Proteomes" id="UP001460270">
    <property type="component" value="Unassembled WGS sequence"/>
</dbReference>
<evidence type="ECO:0000256" key="1">
    <source>
        <dbReference type="ARBA" id="ARBA00010879"/>
    </source>
</evidence>
<dbReference type="FunFam" id="1.10.340.70:FF:000003">
    <property type="entry name" value="Protein CBG25708"/>
    <property type="match status" value="1"/>
</dbReference>
<keyword evidence="4" id="KW-0808">Transferase</keyword>
<feature type="domain" description="CCHC-type" evidence="13">
    <location>
        <begin position="193"/>
        <end position="208"/>
    </location>
</feature>
<gene>
    <name evidence="16" type="ORF">WMY93_020927</name>
</gene>
<dbReference type="Gene3D" id="2.40.70.10">
    <property type="entry name" value="Acid Proteases"/>
    <property type="match status" value="1"/>
</dbReference>
<proteinExistence type="inferred from homology"/>
<keyword evidence="11" id="KW-0863">Zinc-finger</keyword>
<evidence type="ECO:0000259" key="14">
    <source>
        <dbReference type="PROSITE" id="PS50878"/>
    </source>
</evidence>
<dbReference type="Gene3D" id="3.30.420.10">
    <property type="entry name" value="Ribonuclease H-like superfamily/Ribonuclease H"/>
    <property type="match status" value="1"/>
</dbReference>
<evidence type="ECO:0000256" key="5">
    <source>
        <dbReference type="ARBA" id="ARBA00022695"/>
    </source>
</evidence>
<dbReference type="PROSITE" id="PS50878">
    <property type="entry name" value="RT_POL"/>
    <property type="match status" value="1"/>
</dbReference>
<dbReference type="CDD" id="cd09274">
    <property type="entry name" value="RNase_HI_RT_Ty3"/>
    <property type="match status" value="1"/>
</dbReference>
<keyword evidence="17" id="KW-1185">Reference proteome</keyword>
<dbReference type="SUPFAM" id="SSF56672">
    <property type="entry name" value="DNA/RNA polymerases"/>
    <property type="match status" value="1"/>
</dbReference>
<comment type="similarity">
    <text evidence="1">Belongs to the beta type-B retroviral polymerase family. HERV class-II K(HML-2) pol subfamily.</text>
</comment>
<organism evidence="16 17">
    <name type="scientific">Mugilogobius chulae</name>
    <name type="common">yellowstripe goby</name>
    <dbReference type="NCBI Taxonomy" id="88201"/>
    <lineage>
        <taxon>Eukaryota</taxon>
        <taxon>Metazoa</taxon>
        <taxon>Chordata</taxon>
        <taxon>Craniata</taxon>
        <taxon>Vertebrata</taxon>
        <taxon>Euteleostomi</taxon>
        <taxon>Actinopterygii</taxon>
        <taxon>Neopterygii</taxon>
        <taxon>Teleostei</taxon>
        <taxon>Neoteleostei</taxon>
        <taxon>Acanthomorphata</taxon>
        <taxon>Gobiaria</taxon>
        <taxon>Gobiiformes</taxon>
        <taxon>Gobioidei</taxon>
        <taxon>Gobiidae</taxon>
        <taxon>Gobionellinae</taxon>
        <taxon>Mugilogobius</taxon>
    </lineage>
</organism>
<keyword evidence="7" id="KW-0255">Endonuclease</keyword>
<name>A0AAW0NE53_9GOBI</name>
<dbReference type="Gene3D" id="4.10.60.10">
    <property type="entry name" value="Zinc finger, CCHC-type"/>
    <property type="match status" value="1"/>
</dbReference>
<evidence type="ECO:0000256" key="4">
    <source>
        <dbReference type="ARBA" id="ARBA00022679"/>
    </source>
</evidence>